<dbReference type="Proteomes" id="UP000095085">
    <property type="component" value="Unassembled WGS sequence"/>
</dbReference>
<proteinExistence type="predicted"/>
<evidence type="ECO:0000313" key="1">
    <source>
        <dbReference type="EMBL" id="ODV66664.1"/>
    </source>
</evidence>
<organism evidence="1 2">
    <name type="scientific">Hyphopichia burtonii NRRL Y-1933</name>
    <dbReference type="NCBI Taxonomy" id="984485"/>
    <lineage>
        <taxon>Eukaryota</taxon>
        <taxon>Fungi</taxon>
        <taxon>Dikarya</taxon>
        <taxon>Ascomycota</taxon>
        <taxon>Saccharomycotina</taxon>
        <taxon>Pichiomycetes</taxon>
        <taxon>Debaryomycetaceae</taxon>
        <taxon>Hyphopichia</taxon>
    </lineage>
</organism>
<sequence>MPKLLVIGLGPGPSLRRYDLIQKQVVFHFFHYCKSMFDMSICIEVDDGTRMGPNRSFSMFKIISRQLESAV</sequence>
<reference evidence="2" key="1">
    <citation type="submission" date="2016-05" db="EMBL/GenBank/DDBJ databases">
        <title>Comparative genomics of biotechnologically important yeasts.</title>
        <authorList>
            <consortium name="DOE Joint Genome Institute"/>
            <person name="Riley R."/>
            <person name="Haridas S."/>
            <person name="Wolfe K.H."/>
            <person name="Lopes M.R."/>
            <person name="Hittinger C.T."/>
            <person name="Goker M."/>
            <person name="Salamov A."/>
            <person name="Wisecaver J."/>
            <person name="Long T.M."/>
            <person name="Aerts A.L."/>
            <person name="Barry K."/>
            <person name="Choi C."/>
            <person name="Clum A."/>
            <person name="Coughlan A.Y."/>
            <person name="Deshpande S."/>
            <person name="Douglass A.P."/>
            <person name="Hanson S.J."/>
            <person name="Klenk H.-P."/>
            <person name="Labutti K."/>
            <person name="Lapidus A."/>
            <person name="Lindquist E."/>
            <person name="Lipzen A."/>
            <person name="Meier-Kolthoff J.P."/>
            <person name="Ohm R.A."/>
            <person name="Otillar R.P."/>
            <person name="Pangilinan J."/>
            <person name="Peng Y."/>
            <person name="Rokas A."/>
            <person name="Rosa C.A."/>
            <person name="Scheuner C."/>
            <person name="Sibirny A.A."/>
            <person name="Slot J.C."/>
            <person name="Stielow J.B."/>
            <person name="Sun H."/>
            <person name="Kurtzman C.P."/>
            <person name="Blackwell M."/>
            <person name="Grigoriev I.V."/>
            <person name="Jeffries T.W."/>
        </authorList>
    </citation>
    <scope>NUCLEOTIDE SEQUENCE [LARGE SCALE GENOMIC DNA]</scope>
    <source>
        <strain evidence="2">NRRL Y-1933</strain>
    </source>
</reference>
<evidence type="ECO:0000313" key="2">
    <source>
        <dbReference type="Proteomes" id="UP000095085"/>
    </source>
</evidence>
<accession>A0A1E4RHC1</accession>
<gene>
    <name evidence="1" type="ORF">HYPBUDRAFT_217168</name>
</gene>
<protein>
    <submittedName>
        <fullName evidence="1">Uncharacterized protein</fullName>
    </submittedName>
</protein>
<dbReference type="GeneID" id="30997634"/>
<keyword evidence="2" id="KW-1185">Reference proteome</keyword>
<name>A0A1E4RHC1_9ASCO</name>
<dbReference type="AlphaFoldDB" id="A0A1E4RHC1"/>
<dbReference type="RefSeq" id="XP_020075731.1">
    <property type="nucleotide sequence ID" value="XM_020223085.1"/>
</dbReference>
<dbReference type="EMBL" id="KV454542">
    <property type="protein sequence ID" value="ODV66664.1"/>
    <property type="molecule type" value="Genomic_DNA"/>
</dbReference>